<dbReference type="Proteomes" id="UP001631969">
    <property type="component" value="Unassembled WGS sequence"/>
</dbReference>
<protein>
    <submittedName>
        <fullName evidence="1">NUDIX domain-containing protein</fullName>
    </submittedName>
</protein>
<proteinExistence type="predicted"/>
<comment type="caution">
    <text evidence="1">The sequence shown here is derived from an EMBL/GenBank/DDBJ whole genome shotgun (WGS) entry which is preliminary data.</text>
</comment>
<name>A0ACC7NY68_9BACL</name>
<sequence>MPDLKHFSVSGVLLHNNNVLLVRHTYGIVKGQLLIPGGYLKEGEIPNFAIEREILEETKIMSQANQLVAMRFRSNNWWAIYSMKYLSGTPESDGYENSEAIFLNINEALSREDVTPASKEAIKAVLHGNGLGESRWCPPEFNPNEYKYYGLTE</sequence>
<evidence type="ECO:0000313" key="2">
    <source>
        <dbReference type="Proteomes" id="UP001631969"/>
    </source>
</evidence>
<organism evidence="1 2">
    <name type="scientific">Paenibacillus mesotrionivorans</name>
    <dbReference type="NCBI Taxonomy" id="3160968"/>
    <lineage>
        <taxon>Bacteria</taxon>
        <taxon>Bacillati</taxon>
        <taxon>Bacillota</taxon>
        <taxon>Bacilli</taxon>
        <taxon>Bacillales</taxon>
        <taxon>Paenibacillaceae</taxon>
        <taxon>Paenibacillus</taxon>
    </lineage>
</organism>
<dbReference type="EMBL" id="JBJURJ010000008">
    <property type="protein sequence ID" value="MFM9329347.1"/>
    <property type="molecule type" value="Genomic_DNA"/>
</dbReference>
<keyword evidence="2" id="KW-1185">Reference proteome</keyword>
<reference evidence="1" key="1">
    <citation type="submission" date="2024-12" db="EMBL/GenBank/DDBJ databases">
        <authorList>
            <person name="Wu N."/>
        </authorList>
    </citation>
    <scope>NUCLEOTIDE SEQUENCE</scope>
    <source>
        <strain evidence="1">P15</strain>
    </source>
</reference>
<evidence type="ECO:0000313" key="1">
    <source>
        <dbReference type="EMBL" id="MFM9329347.1"/>
    </source>
</evidence>
<accession>A0ACC7NY68</accession>
<gene>
    <name evidence="1" type="ORF">ACI1P1_13715</name>
</gene>